<evidence type="ECO:0000259" key="2">
    <source>
        <dbReference type="Pfam" id="PF20149"/>
    </source>
</evidence>
<dbReference type="AlphaFoldDB" id="A0A3N4HFW9"/>
<gene>
    <name evidence="3" type="ORF">BJ508DRAFT_335046</name>
</gene>
<evidence type="ECO:0000313" key="3">
    <source>
        <dbReference type="EMBL" id="RPA72467.1"/>
    </source>
</evidence>
<feature type="compositionally biased region" description="Polar residues" evidence="1">
    <location>
        <begin position="11"/>
        <end position="26"/>
    </location>
</feature>
<dbReference type="InterPro" id="IPR045341">
    <property type="entry name" value="DUF6532"/>
</dbReference>
<dbReference type="Pfam" id="PF20149">
    <property type="entry name" value="DUF6532"/>
    <property type="match status" value="1"/>
</dbReference>
<evidence type="ECO:0000256" key="1">
    <source>
        <dbReference type="SAM" id="MobiDB-lite"/>
    </source>
</evidence>
<dbReference type="Proteomes" id="UP000275078">
    <property type="component" value="Unassembled WGS sequence"/>
</dbReference>
<feature type="region of interest" description="Disordered" evidence="1">
    <location>
        <begin position="1"/>
        <end position="71"/>
    </location>
</feature>
<protein>
    <recommendedName>
        <fullName evidence="2">DUF6532 domain-containing protein</fullName>
    </recommendedName>
</protein>
<dbReference type="EMBL" id="ML119861">
    <property type="protein sequence ID" value="RPA72467.1"/>
    <property type="molecule type" value="Genomic_DNA"/>
</dbReference>
<feature type="domain" description="DUF6532" evidence="2">
    <location>
        <begin position="92"/>
        <end position="275"/>
    </location>
</feature>
<keyword evidence="4" id="KW-1185">Reference proteome</keyword>
<accession>A0A3N4HFW9</accession>
<reference evidence="3 4" key="1">
    <citation type="journal article" date="2018" name="Nat. Ecol. Evol.">
        <title>Pezizomycetes genomes reveal the molecular basis of ectomycorrhizal truffle lifestyle.</title>
        <authorList>
            <person name="Murat C."/>
            <person name="Payen T."/>
            <person name="Noel B."/>
            <person name="Kuo A."/>
            <person name="Morin E."/>
            <person name="Chen J."/>
            <person name="Kohler A."/>
            <person name="Krizsan K."/>
            <person name="Balestrini R."/>
            <person name="Da Silva C."/>
            <person name="Montanini B."/>
            <person name="Hainaut M."/>
            <person name="Levati E."/>
            <person name="Barry K.W."/>
            <person name="Belfiori B."/>
            <person name="Cichocki N."/>
            <person name="Clum A."/>
            <person name="Dockter R.B."/>
            <person name="Fauchery L."/>
            <person name="Guy J."/>
            <person name="Iotti M."/>
            <person name="Le Tacon F."/>
            <person name="Lindquist E.A."/>
            <person name="Lipzen A."/>
            <person name="Malagnac F."/>
            <person name="Mello A."/>
            <person name="Molinier V."/>
            <person name="Miyauchi S."/>
            <person name="Poulain J."/>
            <person name="Riccioni C."/>
            <person name="Rubini A."/>
            <person name="Sitrit Y."/>
            <person name="Splivallo R."/>
            <person name="Traeger S."/>
            <person name="Wang M."/>
            <person name="Zifcakova L."/>
            <person name="Wipf D."/>
            <person name="Zambonelli A."/>
            <person name="Paolocci F."/>
            <person name="Nowrousian M."/>
            <person name="Ottonello S."/>
            <person name="Baldrian P."/>
            <person name="Spatafora J.W."/>
            <person name="Henrissat B."/>
            <person name="Nagy L.G."/>
            <person name="Aury J.M."/>
            <person name="Wincker P."/>
            <person name="Grigoriev I.V."/>
            <person name="Bonfante P."/>
            <person name="Martin F.M."/>
        </authorList>
    </citation>
    <scope>NUCLEOTIDE SEQUENCE [LARGE SCALE GENOMIC DNA]</scope>
    <source>
        <strain evidence="3 4">RN42</strain>
    </source>
</reference>
<name>A0A3N4HFW9_ASCIM</name>
<feature type="compositionally biased region" description="Basic and acidic residues" evidence="1">
    <location>
        <begin position="58"/>
        <end position="67"/>
    </location>
</feature>
<proteinExistence type="predicted"/>
<evidence type="ECO:0000313" key="4">
    <source>
        <dbReference type="Proteomes" id="UP000275078"/>
    </source>
</evidence>
<sequence>MSSSFSDSSGLPDSQDQSISGNSMPSTDPIAMSGAHSDILPGTKIPQFGQVKRKRSRIDRSTTETTKKSRAVVDTLEPEQMVIWESDEFQKMIYYHFMFVNPFLCTTGEATEAFKLSWHDTCVRKNVQDNWQDHNCPERIRVKIGSLRGEWARRGREYVTKAGTFGPLSLDSEEAQTKLLEYDKFAVAPKIWDKPVVEIRASCFMSPVIAKFLYERTQKSNTSMGPRFWPDPKDLVQVWNFVPIVFTTALLKHLIKEWNPKTKEVAKYTAYKTVWEKRGTPKMQQMRLKMIFENMMLYTDKLRQAQVEKAARDAEEEPDEDMINASMATVFEAHEGIVKEALQGMEGMKEVDAVEGEGVGE</sequence>
<organism evidence="3 4">
    <name type="scientific">Ascobolus immersus RN42</name>
    <dbReference type="NCBI Taxonomy" id="1160509"/>
    <lineage>
        <taxon>Eukaryota</taxon>
        <taxon>Fungi</taxon>
        <taxon>Dikarya</taxon>
        <taxon>Ascomycota</taxon>
        <taxon>Pezizomycotina</taxon>
        <taxon>Pezizomycetes</taxon>
        <taxon>Pezizales</taxon>
        <taxon>Ascobolaceae</taxon>
        <taxon>Ascobolus</taxon>
    </lineage>
</organism>